<reference evidence="6 7" key="1">
    <citation type="journal article" date="2011" name="J. Bacteriol.">
        <title>Draft genome sequence of the marine bacterium Streptomyces griseoaurantiacus M045, which produces novel manumycin-type antibiotics with a pABA core component.</title>
        <authorList>
            <person name="Li F."/>
            <person name="Jiang P."/>
            <person name="Zheng H."/>
            <person name="Wang S."/>
            <person name="Zhao G."/>
            <person name="Qin S."/>
            <person name="Liu Z."/>
        </authorList>
    </citation>
    <scope>NUCLEOTIDE SEQUENCE [LARGE SCALE GENOMIC DNA]</scope>
    <source>
        <strain evidence="6 7">M045</strain>
    </source>
</reference>
<dbReference type="PANTHER" id="PTHR30055:SF238">
    <property type="entry name" value="MYCOFACTOCIN BIOSYNTHESIS TRANSCRIPTIONAL REGULATOR MFTR-RELATED"/>
    <property type="match status" value="1"/>
</dbReference>
<evidence type="ECO:0000313" key="7">
    <source>
        <dbReference type="Proteomes" id="UP000003022"/>
    </source>
</evidence>
<gene>
    <name evidence="6" type="ORF">SGM_6373</name>
</gene>
<proteinExistence type="predicted"/>
<sequence length="201" mass="22158">MSVPVITRLGRMVRWEPGTRERLQAAAMDLYTSRGYERTTAADIAQAVGLTERTFFRHFADKREVLFGGQELLEKALLDGVAAAAPDASPFETVRSALTTLAPHFSDERRPFSRQRQAIVEENPALRERELLKAAGLATSMTAALRTRGVPEVTARLAAQSGVTVFGVAFGVWVAEGEERLFQDIQREVWNELVALAADEA</sequence>
<dbReference type="InterPro" id="IPR023772">
    <property type="entry name" value="DNA-bd_HTH_TetR-type_CS"/>
</dbReference>
<evidence type="ECO:0000256" key="1">
    <source>
        <dbReference type="ARBA" id="ARBA00023015"/>
    </source>
</evidence>
<dbReference type="Proteomes" id="UP000003022">
    <property type="component" value="Unassembled WGS sequence"/>
</dbReference>
<evidence type="ECO:0000256" key="2">
    <source>
        <dbReference type="ARBA" id="ARBA00023125"/>
    </source>
</evidence>
<feature type="domain" description="HTH tetR-type" evidence="5">
    <location>
        <begin position="17"/>
        <end position="77"/>
    </location>
</feature>
<dbReference type="GO" id="GO:0000976">
    <property type="term" value="F:transcription cis-regulatory region binding"/>
    <property type="evidence" value="ECO:0007669"/>
    <property type="project" value="TreeGrafter"/>
</dbReference>
<dbReference type="SUPFAM" id="SSF46689">
    <property type="entry name" value="Homeodomain-like"/>
    <property type="match status" value="1"/>
</dbReference>
<dbReference type="InterPro" id="IPR009057">
    <property type="entry name" value="Homeodomain-like_sf"/>
</dbReference>
<dbReference type="EMBL" id="AEYX01000046">
    <property type="protein sequence ID" value="EGG43233.1"/>
    <property type="molecule type" value="Genomic_DNA"/>
</dbReference>
<evidence type="ECO:0000313" key="6">
    <source>
        <dbReference type="EMBL" id="EGG43233.1"/>
    </source>
</evidence>
<keyword evidence="1" id="KW-0805">Transcription regulation</keyword>
<dbReference type="PRINTS" id="PR00455">
    <property type="entry name" value="HTHTETR"/>
</dbReference>
<keyword evidence="7" id="KW-1185">Reference proteome</keyword>
<accession>F3NTS3</accession>
<dbReference type="Pfam" id="PF00440">
    <property type="entry name" value="TetR_N"/>
    <property type="match status" value="1"/>
</dbReference>
<name>F3NTS3_9ACTN</name>
<dbReference type="InterPro" id="IPR050109">
    <property type="entry name" value="HTH-type_TetR-like_transc_reg"/>
</dbReference>
<dbReference type="PROSITE" id="PS01081">
    <property type="entry name" value="HTH_TETR_1"/>
    <property type="match status" value="1"/>
</dbReference>
<dbReference type="STRING" id="996637.SGM_6373"/>
<dbReference type="InterPro" id="IPR001647">
    <property type="entry name" value="HTH_TetR"/>
</dbReference>
<comment type="caution">
    <text evidence="6">The sequence shown here is derived from an EMBL/GenBank/DDBJ whole genome shotgun (WGS) entry which is preliminary data.</text>
</comment>
<dbReference type="PROSITE" id="PS50977">
    <property type="entry name" value="HTH_TETR_2"/>
    <property type="match status" value="1"/>
</dbReference>
<keyword evidence="3" id="KW-0804">Transcription</keyword>
<organism evidence="6 7">
    <name type="scientific">Streptomyces griseoaurantiacus M045</name>
    <dbReference type="NCBI Taxonomy" id="996637"/>
    <lineage>
        <taxon>Bacteria</taxon>
        <taxon>Bacillati</taxon>
        <taxon>Actinomycetota</taxon>
        <taxon>Actinomycetes</taxon>
        <taxon>Kitasatosporales</taxon>
        <taxon>Streptomycetaceae</taxon>
        <taxon>Streptomyces</taxon>
        <taxon>Streptomyces aurantiacus group</taxon>
    </lineage>
</organism>
<feature type="DNA-binding region" description="H-T-H motif" evidence="4">
    <location>
        <begin position="40"/>
        <end position="59"/>
    </location>
</feature>
<dbReference type="PANTHER" id="PTHR30055">
    <property type="entry name" value="HTH-TYPE TRANSCRIPTIONAL REGULATOR RUTR"/>
    <property type="match status" value="1"/>
</dbReference>
<dbReference type="GO" id="GO:0003700">
    <property type="term" value="F:DNA-binding transcription factor activity"/>
    <property type="evidence" value="ECO:0007669"/>
    <property type="project" value="TreeGrafter"/>
</dbReference>
<keyword evidence="2 4" id="KW-0238">DNA-binding</keyword>
<evidence type="ECO:0000256" key="3">
    <source>
        <dbReference type="ARBA" id="ARBA00023163"/>
    </source>
</evidence>
<protein>
    <submittedName>
        <fullName evidence="6">TetR family transcriptional regulator</fullName>
    </submittedName>
</protein>
<evidence type="ECO:0000256" key="4">
    <source>
        <dbReference type="PROSITE-ProRule" id="PRU00335"/>
    </source>
</evidence>
<evidence type="ECO:0000259" key="5">
    <source>
        <dbReference type="PROSITE" id="PS50977"/>
    </source>
</evidence>
<dbReference type="Gene3D" id="1.10.357.10">
    <property type="entry name" value="Tetracycline Repressor, domain 2"/>
    <property type="match status" value="1"/>
</dbReference>
<dbReference type="AlphaFoldDB" id="F3NTS3"/>
<dbReference type="eggNOG" id="COG1309">
    <property type="taxonomic scope" value="Bacteria"/>
</dbReference>